<dbReference type="EMBL" id="JANBPG010001719">
    <property type="protein sequence ID" value="KAJ1888596.1"/>
    <property type="molecule type" value="Genomic_DNA"/>
</dbReference>
<accession>A0ACC1I6I6</accession>
<protein>
    <submittedName>
        <fullName evidence="1">Uncharacterized protein</fullName>
    </submittedName>
</protein>
<dbReference type="Proteomes" id="UP001150581">
    <property type="component" value="Unassembled WGS sequence"/>
</dbReference>
<keyword evidence="2" id="KW-1185">Reference proteome</keyword>
<sequence length="455" mass="52121">MVRSVHIVLDNQVSLVRFLGKYADMFNFGNSNWIRTRCFDMTINEVVKNNDELFINEPHSELTSVFSSFANQVVKNMPNVAQLLFDINPITNLNTLVTSRLINGFQNLSSIESSCYTVFDSKTQFTSLTRLTIKLIPNNDFVFPYINPDIIQHIHITNVPPTFSWHPFLSDKSADKLEFKSLTYLNINFTKPEDQLISNSTTRTLQYDTSYKLHVHFPNLSNLFIRNKTSMGFDSSVYVFPKYLDTIGVINSISTLQLLQRAEIKLINQVVLFFDVIGKTDEANFYKLTNYFAGTEGLTNYSRICLWRLGFEVDVSRIKWSQLSQLHMVEVTELNWLFGLIKKIPDLCNLTISSLYINSMPAHVSGLMSQSNRGMSVHSGLPINKTITKLVIMELNSDGCSPSEVAMYIKHMVIQLPGIRHLHITDAGWMEMDKFASKHKQWYPHVGDITFTYGL</sequence>
<organism evidence="1 2">
    <name type="scientific">Kickxella alabastrina</name>
    <dbReference type="NCBI Taxonomy" id="61397"/>
    <lineage>
        <taxon>Eukaryota</taxon>
        <taxon>Fungi</taxon>
        <taxon>Fungi incertae sedis</taxon>
        <taxon>Zoopagomycota</taxon>
        <taxon>Kickxellomycotina</taxon>
        <taxon>Kickxellomycetes</taxon>
        <taxon>Kickxellales</taxon>
        <taxon>Kickxellaceae</taxon>
        <taxon>Kickxella</taxon>
    </lineage>
</organism>
<proteinExistence type="predicted"/>
<reference evidence="1" key="1">
    <citation type="submission" date="2022-07" db="EMBL/GenBank/DDBJ databases">
        <title>Phylogenomic reconstructions and comparative analyses of Kickxellomycotina fungi.</title>
        <authorList>
            <person name="Reynolds N.K."/>
            <person name="Stajich J.E."/>
            <person name="Barry K."/>
            <person name="Grigoriev I.V."/>
            <person name="Crous P."/>
            <person name="Smith M.E."/>
        </authorList>
    </citation>
    <scope>NUCLEOTIDE SEQUENCE</scope>
    <source>
        <strain evidence="1">Benny 63K</strain>
    </source>
</reference>
<evidence type="ECO:0000313" key="2">
    <source>
        <dbReference type="Proteomes" id="UP001150581"/>
    </source>
</evidence>
<evidence type="ECO:0000313" key="1">
    <source>
        <dbReference type="EMBL" id="KAJ1888596.1"/>
    </source>
</evidence>
<name>A0ACC1I6I6_9FUNG</name>
<comment type="caution">
    <text evidence="1">The sequence shown here is derived from an EMBL/GenBank/DDBJ whole genome shotgun (WGS) entry which is preliminary data.</text>
</comment>
<gene>
    <name evidence="1" type="ORF">LPJ66_008492</name>
</gene>